<feature type="domain" description="NADH-ubiquinone oxidoreductase 51kDa subunit FMN-binding" evidence="6">
    <location>
        <begin position="199"/>
        <end position="370"/>
    </location>
</feature>
<keyword evidence="3" id="KW-0479">Metal-binding</keyword>
<keyword evidence="5" id="KW-0411">Iron-sulfur</keyword>
<dbReference type="FunFam" id="3.40.50.11540:FF:000001">
    <property type="entry name" value="NADH dehydrogenase [ubiquinone] flavoprotein 1, mitochondrial"/>
    <property type="match status" value="1"/>
</dbReference>
<evidence type="ECO:0000256" key="3">
    <source>
        <dbReference type="ARBA" id="ARBA00022723"/>
    </source>
</evidence>
<organism evidence="7">
    <name type="scientific">hydrothermal vent metagenome</name>
    <dbReference type="NCBI Taxonomy" id="652676"/>
    <lineage>
        <taxon>unclassified sequences</taxon>
        <taxon>metagenomes</taxon>
        <taxon>ecological metagenomes</taxon>
    </lineage>
</organism>
<dbReference type="Pfam" id="PF01512">
    <property type="entry name" value="Complex1_51K"/>
    <property type="match status" value="1"/>
</dbReference>
<reference evidence="7" key="1">
    <citation type="submission" date="2018-06" db="EMBL/GenBank/DDBJ databases">
        <authorList>
            <person name="Zhirakovskaya E."/>
        </authorList>
    </citation>
    <scope>NUCLEOTIDE SEQUENCE</scope>
</reference>
<evidence type="ECO:0000313" key="7">
    <source>
        <dbReference type="EMBL" id="VAW28001.1"/>
    </source>
</evidence>
<accession>A0A3B0UAC0</accession>
<dbReference type="InterPro" id="IPR036249">
    <property type="entry name" value="Thioredoxin-like_sf"/>
</dbReference>
<dbReference type="SUPFAM" id="SSF52833">
    <property type="entry name" value="Thioredoxin-like"/>
    <property type="match status" value="1"/>
</dbReference>
<evidence type="ECO:0000256" key="2">
    <source>
        <dbReference type="ARBA" id="ARBA00022485"/>
    </source>
</evidence>
<evidence type="ECO:0000256" key="4">
    <source>
        <dbReference type="ARBA" id="ARBA00023004"/>
    </source>
</evidence>
<dbReference type="Gene3D" id="6.10.250.1450">
    <property type="match status" value="1"/>
</dbReference>
<dbReference type="SUPFAM" id="SSF142984">
    <property type="entry name" value="Nqo1 middle domain-like"/>
    <property type="match status" value="1"/>
</dbReference>
<dbReference type="InterPro" id="IPR011538">
    <property type="entry name" value="Nuo51_FMN-bd"/>
</dbReference>
<name>A0A3B0UAC0_9ZZZZ</name>
<comment type="similarity">
    <text evidence="1">Belongs to the complex I 51 kDa subunit family.</text>
</comment>
<dbReference type="Gene3D" id="3.10.20.600">
    <property type="match status" value="1"/>
</dbReference>
<dbReference type="Pfam" id="PF01257">
    <property type="entry name" value="2Fe-2S_thioredx"/>
    <property type="match status" value="1"/>
</dbReference>
<keyword evidence="4" id="KW-0408">Iron</keyword>
<dbReference type="Gene3D" id="3.40.30.10">
    <property type="entry name" value="Glutaredoxin"/>
    <property type="match status" value="1"/>
</dbReference>
<evidence type="ECO:0000256" key="5">
    <source>
        <dbReference type="ARBA" id="ARBA00023014"/>
    </source>
</evidence>
<dbReference type="PANTHER" id="PTHR43578">
    <property type="entry name" value="NADH-QUINONE OXIDOREDUCTASE SUBUNIT F"/>
    <property type="match status" value="1"/>
</dbReference>
<gene>
    <name evidence="7" type="ORF">MNBD_BACTEROID07-1968</name>
</gene>
<evidence type="ECO:0000256" key="1">
    <source>
        <dbReference type="ARBA" id="ARBA00007523"/>
    </source>
</evidence>
<dbReference type="Gene3D" id="3.40.50.11540">
    <property type="entry name" value="NADH-ubiquinone oxidoreductase 51kDa subunit"/>
    <property type="match status" value="1"/>
</dbReference>
<dbReference type="SUPFAM" id="SSF142019">
    <property type="entry name" value="Nqo1 FMN-binding domain-like"/>
    <property type="match status" value="1"/>
</dbReference>
<dbReference type="CDD" id="cd02980">
    <property type="entry name" value="TRX_Fd_family"/>
    <property type="match status" value="1"/>
</dbReference>
<dbReference type="InterPro" id="IPR037225">
    <property type="entry name" value="Nuo51_FMN-bd_sf"/>
</dbReference>
<feature type="non-terminal residue" evidence="7">
    <location>
        <position position="487"/>
    </location>
</feature>
<dbReference type="AlphaFoldDB" id="A0A3B0UAC0"/>
<dbReference type="PANTHER" id="PTHR43578:SF3">
    <property type="entry name" value="NADH-QUINONE OXIDOREDUCTASE SUBUNIT F"/>
    <property type="match status" value="1"/>
</dbReference>
<dbReference type="GO" id="GO:0046872">
    <property type="term" value="F:metal ion binding"/>
    <property type="evidence" value="ECO:0007669"/>
    <property type="project" value="UniProtKB-KW"/>
</dbReference>
<dbReference type="EMBL" id="UOET01000183">
    <property type="protein sequence ID" value="VAW28001.1"/>
    <property type="molecule type" value="Genomic_DNA"/>
</dbReference>
<protein>
    <submittedName>
        <fullName evidence="7">HoxF-like protein</fullName>
    </submittedName>
</protein>
<dbReference type="GO" id="GO:0051539">
    <property type="term" value="F:4 iron, 4 sulfur cluster binding"/>
    <property type="evidence" value="ECO:0007669"/>
    <property type="project" value="UniProtKB-KW"/>
</dbReference>
<evidence type="ECO:0000259" key="6">
    <source>
        <dbReference type="Pfam" id="PF01512"/>
    </source>
</evidence>
<proteinExistence type="inferred from homology"/>
<keyword evidence="2" id="KW-0004">4Fe-4S</keyword>
<sequence length="487" mass="53181">MAGMKKNKKIHLVDLKAVANTGMQTLRPKNKIRIAVGYATCGIAAGAETIYAELKKCIAENNLERQFLLTKTGCFGFCKQEPFVNVIIPEKPLVVYDNVLPKDVEKIVRAALRKDIFSEKAFFKIEHWDHITSEIDYGKGFNTLPLWNELPYYSRQVKIVMRNAGIINPDSIEEYIAVGGYKSLFKALGMSSDKIIKTITNAGLRGRGGAGFPTGIKWRNTQKEESETKYLVCNADEGDPGAYMNRNEMESDPHMIIEGMIVGARAIGAKTGFIYIRAEYPLAIERLQLAINKAHEFGVLGENILGSGFSFDIHITRGAGAFVCGEETALIASLEGEAGRPRPRPPYPSVHGLWGMPTNINNVETWCNIPVIIEKGSGWFKTLGSPNNAGTKVFSLVGNVDKVGLAEVELGTSLETVVYEIGNGGINEKKIKAAQTGGPSGGCIPSYLFDTPVDYDNMKKVGSIMGSGGIVVLDEDSCMVDTAKYFL</sequence>